<dbReference type="Proteomes" id="UP001396334">
    <property type="component" value="Unassembled WGS sequence"/>
</dbReference>
<evidence type="ECO:0000313" key="2">
    <source>
        <dbReference type="Proteomes" id="UP001396334"/>
    </source>
</evidence>
<comment type="caution">
    <text evidence="1">The sequence shown here is derived from an EMBL/GenBank/DDBJ whole genome shotgun (WGS) entry which is preliminary data.</text>
</comment>
<reference evidence="1 2" key="1">
    <citation type="journal article" date="2024" name="G3 (Bethesda)">
        <title>Genome assembly of Hibiscus sabdariffa L. provides insights into metabolisms of medicinal natural products.</title>
        <authorList>
            <person name="Kim T."/>
        </authorList>
    </citation>
    <scope>NUCLEOTIDE SEQUENCE [LARGE SCALE GENOMIC DNA]</scope>
    <source>
        <strain evidence="1">TK-2024</strain>
        <tissue evidence="1">Old leaves</tissue>
    </source>
</reference>
<name>A0ABR2QAI4_9ROSI</name>
<protein>
    <submittedName>
        <fullName evidence="1">Uncharacterized protein</fullName>
    </submittedName>
</protein>
<accession>A0ABR2QAI4</accession>
<evidence type="ECO:0000313" key="1">
    <source>
        <dbReference type="EMBL" id="KAK8997687.1"/>
    </source>
</evidence>
<proteinExistence type="predicted"/>
<sequence>MLLHQGTSQPQPHPLSANMVADRMAKLARSSYGSSLLDVGFATRVFSMPPDAVVNLVHDDVSSVPDTV</sequence>
<gene>
    <name evidence="1" type="ORF">V6N11_012232</name>
</gene>
<organism evidence="1 2">
    <name type="scientific">Hibiscus sabdariffa</name>
    <name type="common">roselle</name>
    <dbReference type="NCBI Taxonomy" id="183260"/>
    <lineage>
        <taxon>Eukaryota</taxon>
        <taxon>Viridiplantae</taxon>
        <taxon>Streptophyta</taxon>
        <taxon>Embryophyta</taxon>
        <taxon>Tracheophyta</taxon>
        <taxon>Spermatophyta</taxon>
        <taxon>Magnoliopsida</taxon>
        <taxon>eudicotyledons</taxon>
        <taxon>Gunneridae</taxon>
        <taxon>Pentapetalae</taxon>
        <taxon>rosids</taxon>
        <taxon>malvids</taxon>
        <taxon>Malvales</taxon>
        <taxon>Malvaceae</taxon>
        <taxon>Malvoideae</taxon>
        <taxon>Hibiscus</taxon>
    </lineage>
</organism>
<dbReference type="EMBL" id="JBBPBN010000042">
    <property type="protein sequence ID" value="KAK8997687.1"/>
    <property type="molecule type" value="Genomic_DNA"/>
</dbReference>
<keyword evidence="2" id="KW-1185">Reference proteome</keyword>